<keyword evidence="8" id="KW-0732">Signal</keyword>
<dbReference type="FunFam" id="2.40.70.10:FF:000115">
    <property type="entry name" value="Lysosomal aspartic protease"/>
    <property type="match status" value="1"/>
</dbReference>
<dbReference type="InterPro" id="IPR001969">
    <property type="entry name" value="Aspartic_peptidase_AS"/>
</dbReference>
<dbReference type="OrthoDB" id="771136at2759"/>
<dbReference type="FunCoup" id="A0A0V0QGA6">
    <property type="interactions" value="15"/>
</dbReference>
<feature type="disulfide bond" evidence="6">
    <location>
        <begin position="309"/>
        <end position="346"/>
    </location>
</feature>
<reference evidence="10 11" key="1">
    <citation type="journal article" date="2015" name="Sci. Rep.">
        <title>Genome of the facultative scuticociliatosis pathogen Pseudocohnilembus persalinus provides insight into its virulence through horizontal gene transfer.</title>
        <authorList>
            <person name="Xiong J."/>
            <person name="Wang G."/>
            <person name="Cheng J."/>
            <person name="Tian M."/>
            <person name="Pan X."/>
            <person name="Warren A."/>
            <person name="Jiang C."/>
            <person name="Yuan D."/>
            <person name="Miao W."/>
        </authorList>
    </citation>
    <scope>NUCLEOTIDE SEQUENCE [LARGE SCALE GENOMIC DNA]</scope>
    <source>
        <strain evidence="10">36N120E</strain>
    </source>
</reference>
<dbReference type="InterPro" id="IPR033121">
    <property type="entry name" value="PEPTIDASE_A1"/>
</dbReference>
<dbReference type="InterPro" id="IPR021109">
    <property type="entry name" value="Peptidase_aspartic_dom_sf"/>
</dbReference>
<keyword evidence="2 7" id="KW-0645">Protease</keyword>
<feature type="domain" description="Peptidase A1" evidence="9">
    <location>
        <begin position="80"/>
        <end position="388"/>
    </location>
</feature>
<evidence type="ECO:0000256" key="7">
    <source>
        <dbReference type="RuleBase" id="RU000454"/>
    </source>
</evidence>
<dbReference type="PROSITE" id="PS51257">
    <property type="entry name" value="PROKAR_LIPOPROTEIN"/>
    <property type="match status" value="1"/>
</dbReference>
<dbReference type="GO" id="GO:0004190">
    <property type="term" value="F:aspartic-type endopeptidase activity"/>
    <property type="evidence" value="ECO:0007669"/>
    <property type="project" value="UniProtKB-KW"/>
</dbReference>
<keyword evidence="11" id="KW-1185">Reference proteome</keyword>
<feature type="signal peptide" evidence="8">
    <location>
        <begin position="1"/>
        <end position="16"/>
    </location>
</feature>
<dbReference type="EMBL" id="LDAU01000177">
    <property type="protein sequence ID" value="KRX01093.1"/>
    <property type="molecule type" value="Genomic_DNA"/>
</dbReference>
<sequence>MKIIAFLALMLAVASCLHSINLDKQDLSLPEQLMRKYAFGQFEPELDFLLKTFLGDQYQDFIKANSLPEVKIKNYMNSQFSGPISIGSPQQKFQVIFDTGSSNLWVPSGKCTMPGCLLHSRYQSSKSSTYKALGDKFLLEYGSGPVAGYTSQDLVTLGGKQISNIIFGEATEMSGAIWLFASFDGICGLGYPALAGGVTPVFNQGWEQGVWDDNSFAFYLTTQPNQEGSVLTLGGFDQQYVTKDFKYYPVILQAWWVLGFNNIAIGNTNVKLDSAIVDSGTSLLIASPDVAAGIKKALGLEANTLEVDCDIISELDDIEFQINGDSYKMTPEQYIFKETILQQTQCIFGIQGMQLPTQLGDASIILGDMFMQVYYTHFDFGNNQIGFTKVA</sequence>
<evidence type="ECO:0000256" key="2">
    <source>
        <dbReference type="ARBA" id="ARBA00022670"/>
    </source>
</evidence>
<gene>
    <name evidence="10" type="ORF">PPERSA_12373</name>
</gene>
<keyword evidence="4 7" id="KW-0378">Hydrolase</keyword>
<organism evidence="10 11">
    <name type="scientific">Pseudocohnilembus persalinus</name>
    <name type="common">Ciliate</name>
    <dbReference type="NCBI Taxonomy" id="266149"/>
    <lineage>
        <taxon>Eukaryota</taxon>
        <taxon>Sar</taxon>
        <taxon>Alveolata</taxon>
        <taxon>Ciliophora</taxon>
        <taxon>Intramacronucleata</taxon>
        <taxon>Oligohymenophorea</taxon>
        <taxon>Scuticociliatia</taxon>
        <taxon>Philasterida</taxon>
        <taxon>Pseudocohnilembidae</taxon>
        <taxon>Pseudocohnilembus</taxon>
    </lineage>
</organism>
<evidence type="ECO:0000313" key="10">
    <source>
        <dbReference type="EMBL" id="KRX01093.1"/>
    </source>
</evidence>
<keyword evidence="6" id="KW-1015">Disulfide bond</keyword>
<dbReference type="GO" id="GO:0016485">
    <property type="term" value="P:protein processing"/>
    <property type="evidence" value="ECO:0007669"/>
    <property type="project" value="UniProtKB-ARBA"/>
</dbReference>
<dbReference type="Pfam" id="PF00026">
    <property type="entry name" value="Asp"/>
    <property type="match status" value="1"/>
</dbReference>
<dbReference type="PROSITE" id="PS00141">
    <property type="entry name" value="ASP_PROTEASE"/>
    <property type="match status" value="2"/>
</dbReference>
<dbReference type="PANTHER" id="PTHR47966:SF51">
    <property type="entry name" value="BETA-SITE APP-CLEAVING ENZYME, ISOFORM A-RELATED"/>
    <property type="match status" value="1"/>
</dbReference>
<feature type="active site" evidence="5">
    <location>
        <position position="98"/>
    </location>
</feature>
<evidence type="ECO:0000256" key="4">
    <source>
        <dbReference type="ARBA" id="ARBA00022801"/>
    </source>
</evidence>
<dbReference type="Proteomes" id="UP000054937">
    <property type="component" value="Unassembled WGS sequence"/>
</dbReference>
<feature type="disulfide bond" evidence="6">
    <location>
        <begin position="111"/>
        <end position="116"/>
    </location>
</feature>
<evidence type="ECO:0000256" key="3">
    <source>
        <dbReference type="ARBA" id="ARBA00022750"/>
    </source>
</evidence>
<feature type="chain" id="PRO_5006867428" evidence="8">
    <location>
        <begin position="17"/>
        <end position="391"/>
    </location>
</feature>
<dbReference type="Gene3D" id="2.40.70.10">
    <property type="entry name" value="Acid Proteases"/>
    <property type="match status" value="2"/>
</dbReference>
<proteinExistence type="inferred from homology"/>
<evidence type="ECO:0000313" key="11">
    <source>
        <dbReference type="Proteomes" id="UP000054937"/>
    </source>
</evidence>
<dbReference type="PROSITE" id="PS51767">
    <property type="entry name" value="PEPTIDASE_A1"/>
    <property type="match status" value="1"/>
</dbReference>
<evidence type="ECO:0000256" key="5">
    <source>
        <dbReference type="PIRSR" id="PIRSR601461-1"/>
    </source>
</evidence>
<dbReference type="OMA" id="KGEYMIS"/>
<dbReference type="SUPFAM" id="SSF50630">
    <property type="entry name" value="Acid proteases"/>
    <property type="match status" value="1"/>
</dbReference>
<keyword evidence="3 7" id="KW-0064">Aspartyl protease</keyword>
<comment type="similarity">
    <text evidence="1 7">Belongs to the peptidase A1 family.</text>
</comment>
<name>A0A0V0QGA6_PSEPJ</name>
<accession>A0A0V0QGA6</accession>
<dbReference type="InterPro" id="IPR001461">
    <property type="entry name" value="Aspartic_peptidase_A1"/>
</dbReference>
<dbReference type="AlphaFoldDB" id="A0A0V0QGA6"/>
<protein>
    <submittedName>
        <fullName evidence="10">Aspartic peptidase domain</fullName>
    </submittedName>
</protein>
<comment type="caution">
    <text evidence="10">The sequence shown here is derived from an EMBL/GenBank/DDBJ whole genome shotgun (WGS) entry which is preliminary data.</text>
</comment>
<evidence type="ECO:0000256" key="8">
    <source>
        <dbReference type="SAM" id="SignalP"/>
    </source>
</evidence>
<dbReference type="PANTHER" id="PTHR47966">
    <property type="entry name" value="BETA-SITE APP-CLEAVING ENZYME, ISOFORM A-RELATED"/>
    <property type="match status" value="1"/>
</dbReference>
<dbReference type="InParanoid" id="A0A0V0QGA6"/>
<evidence type="ECO:0000256" key="1">
    <source>
        <dbReference type="ARBA" id="ARBA00007447"/>
    </source>
</evidence>
<evidence type="ECO:0000259" key="9">
    <source>
        <dbReference type="PROSITE" id="PS51767"/>
    </source>
</evidence>
<dbReference type="PRINTS" id="PR00792">
    <property type="entry name" value="PEPSIN"/>
</dbReference>
<feature type="active site" evidence="5">
    <location>
        <position position="278"/>
    </location>
</feature>
<evidence type="ECO:0000256" key="6">
    <source>
        <dbReference type="PIRSR" id="PIRSR601461-2"/>
    </source>
</evidence>